<dbReference type="AlphaFoldDB" id="A0A2S6C4Q7"/>
<name>A0A2S6C4Q7_9PEZI</name>
<keyword evidence="2" id="KW-0732">Signal</keyword>
<feature type="signal peptide" evidence="2">
    <location>
        <begin position="1"/>
        <end position="23"/>
    </location>
</feature>
<dbReference type="InterPro" id="IPR052577">
    <property type="entry name" value="VWA7"/>
</dbReference>
<evidence type="ECO:0000256" key="1">
    <source>
        <dbReference type="SAM" id="MobiDB-lite"/>
    </source>
</evidence>
<organism evidence="3 4">
    <name type="scientific">Cercospora berteroae</name>
    <dbReference type="NCBI Taxonomy" id="357750"/>
    <lineage>
        <taxon>Eukaryota</taxon>
        <taxon>Fungi</taxon>
        <taxon>Dikarya</taxon>
        <taxon>Ascomycota</taxon>
        <taxon>Pezizomycotina</taxon>
        <taxon>Dothideomycetes</taxon>
        <taxon>Dothideomycetidae</taxon>
        <taxon>Mycosphaerellales</taxon>
        <taxon>Mycosphaerellaceae</taxon>
        <taxon>Cercospora</taxon>
    </lineage>
</organism>
<dbReference type="Pfam" id="PF07217">
    <property type="entry name" value="Het-C"/>
    <property type="match status" value="1"/>
</dbReference>
<protein>
    <recommendedName>
        <fullName evidence="5">Heterokaryon incompatibility domain-containing protein</fullName>
    </recommendedName>
</protein>
<dbReference type="InterPro" id="IPR010816">
    <property type="entry name" value="Het-C"/>
</dbReference>
<evidence type="ECO:0000313" key="3">
    <source>
        <dbReference type="EMBL" id="PPJ54714.1"/>
    </source>
</evidence>
<feature type="chain" id="PRO_5015561566" description="Heterokaryon incompatibility domain-containing protein" evidence="2">
    <location>
        <begin position="24"/>
        <end position="681"/>
    </location>
</feature>
<feature type="compositionally biased region" description="Polar residues" evidence="1">
    <location>
        <begin position="349"/>
        <end position="361"/>
    </location>
</feature>
<dbReference type="OrthoDB" id="2506204at2759"/>
<dbReference type="PANTHER" id="PTHR14905">
    <property type="entry name" value="NG37"/>
    <property type="match status" value="1"/>
</dbReference>
<gene>
    <name evidence="3" type="ORF">CBER1_06866</name>
</gene>
<accession>A0A2S6C4Q7</accession>
<dbReference type="PANTHER" id="PTHR14905:SF7">
    <property type="entry name" value="VON WILLEBRAND FACTOR A DOMAIN-CONTAINING PROTEIN 7"/>
    <property type="match status" value="1"/>
</dbReference>
<sequence>MPRPSAAAVLFICICLLLTPAQAFGAGNVPEDNEWLGYVWRHGDIGNLLPLLPVSFVSNYAFTKLQAKQVYFGNWLRDFSQLLDTTCLDKVHESILRAVVAILAFMEFGLATDGFDVTKERLGVYRHEEHIDNPKGYADELPDKDATKIDGRLRGPVWDVELEVDPKTGMKNYIANSGNEWTTSADYIREKLLACVEYKRNGNEADALISLGAAMHTIEDFAAHSNFIELCLREFDGCQGVFAFVGDKSWIEAPGSHKKIPPLTTGTFGAVDILHSFLGEADDRAAIINRGETRTTSFGDLSNMQSKLFSSSGFKSAFQAIASVAEKLSSLTPGDSKIAEQLQAINSAVTDAQNKPDQAKSTADESDEPFPDLWNAIHPIFKFHDDIQLWTMKHDDGPSFPWLSKAIEDIKTQADNLAYKALAAFVEPALNEVRAAAEMAKQQTVEMSKASEIWEPDSTDSNPTHSELAKDHFSNLLNQPAGIIATICLNWSTQQMVKCWDDPSIDVEKTIDGIVAIMHHPAFVQNPSDIQRYMQDSVREWWDAHTENQHAYLLRKLSKESAQDRWSHHDHTMTARDMAGRGTKGFASFPGAWPETTPRPLDDSLREQFVKKVQEVADGLRQASEKVLDAAHTVGDKVGVTKALGLGKSEELDDAVTRLAKEHDISEGEVRKKLDLGGPHL</sequence>
<evidence type="ECO:0000256" key="2">
    <source>
        <dbReference type="SAM" id="SignalP"/>
    </source>
</evidence>
<comment type="caution">
    <text evidence="3">The sequence shown here is derived from an EMBL/GenBank/DDBJ whole genome shotgun (WGS) entry which is preliminary data.</text>
</comment>
<proteinExistence type="predicted"/>
<reference evidence="4" key="1">
    <citation type="journal article" date="2017" name="bioRxiv">
        <title>Conservation of a gene cluster reveals novel cercosporin biosynthetic mechanisms and extends production to the genus Colletotrichum.</title>
        <authorList>
            <person name="de Jonge R."/>
            <person name="Ebert M.K."/>
            <person name="Huitt-Roehl C.R."/>
            <person name="Pal P."/>
            <person name="Suttle J.C."/>
            <person name="Spanner R.E."/>
            <person name="Neubauer J.D."/>
            <person name="Jurick W.M.II."/>
            <person name="Stott K.A."/>
            <person name="Secor G.A."/>
            <person name="Thomma B.P.H.J."/>
            <person name="Van de Peer Y."/>
            <person name="Townsend C.A."/>
            <person name="Bolton M.D."/>
        </authorList>
    </citation>
    <scope>NUCLEOTIDE SEQUENCE [LARGE SCALE GENOMIC DNA]</scope>
    <source>
        <strain evidence="4">CBS538.71</strain>
    </source>
</reference>
<feature type="region of interest" description="Disordered" evidence="1">
    <location>
        <begin position="349"/>
        <end position="369"/>
    </location>
</feature>
<dbReference type="EMBL" id="PNEN01000557">
    <property type="protein sequence ID" value="PPJ54714.1"/>
    <property type="molecule type" value="Genomic_DNA"/>
</dbReference>
<dbReference type="Proteomes" id="UP000237631">
    <property type="component" value="Unassembled WGS sequence"/>
</dbReference>
<keyword evidence="4" id="KW-1185">Reference proteome</keyword>
<evidence type="ECO:0008006" key="5">
    <source>
        <dbReference type="Google" id="ProtNLM"/>
    </source>
</evidence>
<evidence type="ECO:0000313" key="4">
    <source>
        <dbReference type="Proteomes" id="UP000237631"/>
    </source>
</evidence>